<feature type="region of interest" description="Disordered" evidence="1">
    <location>
        <begin position="60"/>
        <end position="80"/>
    </location>
</feature>
<comment type="caution">
    <text evidence="2">The sequence shown here is derived from an EMBL/GenBank/DDBJ whole genome shotgun (WGS) entry which is preliminary data.</text>
</comment>
<protein>
    <submittedName>
        <fullName evidence="2">Uncharacterized protein</fullName>
    </submittedName>
</protein>
<proteinExistence type="predicted"/>
<dbReference type="AlphaFoldDB" id="A0ABD3IX77"/>
<evidence type="ECO:0000313" key="3">
    <source>
        <dbReference type="Proteomes" id="UP001634007"/>
    </source>
</evidence>
<dbReference type="Proteomes" id="UP001634007">
    <property type="component" value="Unassembled WGS sequence"/>
</dbReference>
<evidence type="ECO:0000256" key="1">
    <source>
        <dbReference type="SAM" id="MobiDB-lite"/>
    </source>
</evidence>
<organism evidence="2 3">
    <name type="scientific">Eucalyptus globulus</name>
    <name type="common">Tasmanian blue gum</name>
    <dbReference type="NCBI Taxonomy" id="34317"/>
    <lineage>
        <taxon>Eukaryota</taxon>
        <taxon>Viridiplantae</taxon>
        <taxon>Streptophyta</taxon>
        <taxon>Embryophyta</taxon>
        <taxon>Tracheophyta</taxon>
        <taxon>Spermatophyta</taxon>
        <taxon>Magnoliopsida</taxon>
        <taxon>eudicotyledons</taxon>
        <taxon>Gunneridae</taxon>
        <taxon>Pentapetalae</taxon>
        <taxon>rosids</taxon>
        <taxon>malvids</taxon>
        <taxon>Myrtales</taxon>
        <taxon>Myrtaceae</taxon>
        <taxon>Myrtoideae</taxon>
        <taxon>Eucalypteae</taxon>
        <taxon>Eucalyptus</taxon>
    </lineage>
</organism>
<reference evidence="2 3" key="1">
    <citation type="submission" date="2024-11" db="EMBL/GenBank/DDBJ databases">
        <title>Chromosome-level genome assembly of Eucalyptus globulus Labill. provides insights into its genome evolution.</title>
        <authorList>
            <person name="Li X."/>
        </authorList>
    </citation>
    <scope>NUCLEOTIDE SEQUENCE [LARGE SCALE GENOMIC DNA]</scope>
    <source>
        <strain evidence="2">CL2024</strain>
        <tissue evidence="2">Fresh tender leaves</tissue>
    </source>
</reference>
<feature type="non-terminal residue" evidence="2">
    <location>
        <position position="1"/>
    </location>
</feature>
<evidence type="ECO:0000313" key="2">
    <source>
        <dbReference type="EMBL" id="KAL3719645.1"/>
    </source>
</evidence>
<dbReference type="EMBL" id="JBJKBG010000010">
    <property type="protein sequence ID" value="KAL3719645.1"/>
    <property type="molecule type" value="Genomic_DNA"/>
</dbReference>
<gene>
    <name evidence="2" type="ORF">ACJRO7_004598</name>
</gene>
<name>A0ABD3IX77_EUCGL</name>
<accession>A0ABD3IX77</accession>
<sequence>VVGSRSIGEVRTSLQELVDEFNGTVQFRRYQVKNDDGKGIGVLNFRYKLRGKSDKVDNKLARIEPSSKAPVPGHDATNFS</sequence>
<keyword evidence="3" id="KW-1185">Reference proteome</keyword>